<dbReference type="Gene3D" id="3.90.550.10">
    <property type="entry name" value="Spore Coat Polysaccharide Biosynthesis Protein SpsA, Chain A"/>
    <property type="match status" value="1"/>
</dbReference>
<dbReference type="Pfam" id="PF00535">
    <property type="entry name" value="Glycos_transf_2"/>
    <property type="match status" value="1"/>
</dbReference>
<keyword evidence="2" id="KW-0808">Transferase</keyword>
<organism evidence="2">
    <name type="scientific">Thermohahella caldifontis</name>
    <dbReference type="NCBI Taxonomy" id="3142973"/>
    <lineage>
        <taxon>Bacteria</taxon>
        <taxon>Pseudomonadati</taxon>
        <taxon>Pseudomonadota</taxon>
        <taxon>Gammaproteobacteria</taxon>
        <taxon>Oceanospirillales</taxon>
        <taxon>Hahellaceae</taxon>
        <taxon>Thermohahella</taxon>
    </lineage>
</organism>
<dbReference type="KEGG" id="tcd:AAIA72_03125"/>
<reference evidence="2" key="1">
    <citation type="submission" date="2024-05" db="EMBL/GenBank/DDBJ databases">
        <title>Genome sequencing of novel strain.</title>
        <authorList>
            <person name="Ganbat D."/>
            <person name="Ganbat S."/>
            <person name="Lee S.-J."/>
        </authorList>
    </citation>
    <scope>NUCLEOTIDE SEQUENCE</scope>
    <source>
        <strain evidence="2">SMD15-11</strain>
    </source>
</reference>
<accession>A0AB39UY95</accession>
<proteinExistence type="predicted"/>
<dbReference type="InterPro" id="IPR001173">
    <property type="entry name" value="Glyco_trans_2-like"/>
</dbReference>
<dbReference type="EMBL" id="CP154858">
    <property type="protein sequence ID" value="XDT72993.1"/>
    <property type="molecule type" value="Genomic_DNA"/>
</dbReference>
<dbReference type="PANTHER" id="PTHR22916:SF3">
    <property type="entry name" value="UDP-GLCNAC:BETAGAL BETA-1,3-N-ACETYLGLUCOSAMINYLTRANSFERASE-LIKE PROTEIN 1"/>
    <property type="match status" value="1"/>
</dbReference>
<name>A0AB39UY95_9GAMM</name>
<evidence type="ECO:0000259" key="1">
    <source>
        <dbReference type="Pfam" id="PF00535"/>
    </source>
</evidence>
<dbReference type="GO" id="GO:0016758">
    <property type="term" value="F:hexosyltransferase activity"/>
    <property type="evidence" value="ECO:0007669"/>
    <property type="project" value="UniProtKB-ARBA"/>
</dbReference>
<dbReference type="EC" id="2.4.-.-" evidence="2"/>
<dbReference type="RefSeq" id="WP_369601994.1">
    <property type="nucleotide sequence ID" value="NZ_CP154858.1"/>
</dbReference>
<dbReference type="AlphaFoldDB" id="A0AB39UY95"/>
<dbReference type="PANTHER" id="PTHR22916">
    <property type="entry name" value="GLYCOSYLTRANSFERASE"/>
    <property type="match status" value="1"/>
</dbReference>
<dbReference type="SUPFAM" id="SSF53448">
    <property type="entry name" value="Nucleotide-diphospho-sugar transferases"/>
    <property type="match status" value="1"/>
</dbReference>
<gene>
    <name evidence="2" type="ORF">AAIA72_03125</name>
</gene>
<evidence type="ECO:0000313" key="2">
    <source>
        <dbReference type="EMBL" id="XDT72993.1"/>
    </source>
</evidence>
<dbReference type="InterPro" id="IPR029044">
    <property type="entry name" value="Nucleotide-diphossugar_trans"/>
</dbReference>
<keyword evidence="2" id="KW-0328">Glycosyltransferase</keyword>
<protein>
    <submittedName>
        <fullName evidence="2">Glycosyltransferase</fullName>
        <ecNumber evidence="2">2.4.-.-</ecNumber>
    </submittedName>
</protein>
<sequence>MTAREPAIEDLVSVIIPAYNRAAYIGEAIDSILAQTWPHYEILVVDDGSTDNTWAILKQYEAEGKIRLFSHPGHVNRGQAASINLGLRHMRGEYVLVLDSDDYVMPEKLEKQVAYLKAHTDVGLVYSNGYFVKADGEILWPYHAKDHQDPGDPNAVLLDCYMALPVNALVRRSVYEQVGEFEEGFRAAQDHDMLIRMAEVTRFGYIPDFLFCYRRHGDSISAKRQDVRWRTGFEILERAARRYPYRPSTLRKRRAVLHYRMAQVSLSSKSYVSALLHLVKSGLLDPVRAAKVALRLERRA</sequence>
<feature type="domain" description="Glycosyltransferase 2-like" evidence="1">
    <location>
        <begin position="13"/>
        <end position="178"/>
    </location>
</feature>